<organism evidence="2">
    <name type="scientific">Arundo donax</name>
    <name type="common">Giant reed</name>
    <name type="synonym">Donax arundinaceus</name>
    <dbReference type="NCBI Taxonomy" id="35708"/>
    <lineage>
        <taxon>Eukaryota</taxon>
        <taxon>Viridiplantae</taxon>
        <taxon>Streptophyta</taxon>
        <taxon>Embryophyta</taxon>
        <taxon>Tracheophyta</taxon>
        <taxon>Spermatophyta</taxon>
        <taxon>Magnoliopsida</taxon>
        <taxon>Liliopsida</taxon>
        <taxon>Poales</taxon>
        <taxon>Poaceae</taxon>
        <taxon>PACMAD clade</taxon>
        <taxon>Arundinoideae</taxon>
        <taxon>Arundineae</taxon>
        <taxon>Arundo</taxon>
    </lineage>
</organism>
<feature type="region of interest" description="Disordered" evidence="1">
    <location>
        <begin position="1"/>
        <end position="32"/>
    </location>
</feature>
<name>A0A0A8Z321_ARUDO</name>
<sequence length="134" mass="14643">MAGRLPHPPPPAPPSATAQAWASPSASTSSPTSPYVCNACHRSNLYYYALLVPSVRGLGVALRRARLLRHAWPGRRCQRQGVQAPLCECLLNTPTITIFIHHIHCKIALEQHALLIVTHSASQLDMSTRKHSAI</sequence>
<reference evidence="2" key="2">
    <citation type="journal article" date="2015" name="Data Brief">
        <title>Shoot transcriptome of the giant reed, Arundo donax.</title>
        <authorList>
            <person name="Barrero R.A."/>
            <person name="Guerrero F.D."/>
            <person name="Moolhuijzen P."/>
            <person name="Goolsby J.A."/>
            <person name="Tidwell J."/>
            <person name="Bellgard S.E."/>
            <person name="Bellgard M.I."/>
        </authorList>
    </citation>
    <scope>NUCLEOTIDE SEQUENCE</scope>
    <source>
        <tissue evidence="2">Shoot tissue taken approximately 20 cm above the soil surface</tissue>
    </source>
</reference>
<accession>A0A0A8Z321</accession>
<dbReference type="EMBL" id="GBRH01268643">
    <property type="protein sequence ID" value="JAD29252.1"/>
    <property type="molecule type" value="Transcribed_RNA"/>
</dbReference>
<reference evidence="2" key="1">
    <citation type="submission" date="2014-09" db="EMBL/GenBank/DDBJ databases">
        <authorList>
            <person name="Magalhaes I.L.F."/>
            <person name="Oliveira U."/>
            <person name="Santos F.R."/>
            <person name="Vidigal T.H.D.A."/>
            <person name="Brescovit A.D."/>
            <person name="Santos A.J."/>
        </authorList>
    </citation>
    <scope>NUCLEOTIDE SEQUENCE</scope>
    <source>
        <tissue evidence="2">Shoot tissue taken approximately 20 cm above the soil surface</tissue>
    </source>
</reference>
<evidence type="ECO:0000313" key="2">
    <source>
        <dbReference type="EMBL" id="JAD29252.1"/>
    </source>
</evidence>
<proteinExistence type="predicted"/>
<protein>
    <submittedName>
        <fullName evidence="2">Uncharacterized protein</fullName>
    </submittedName>
</protein>
<feature type="compositionally biased region" description="Pro residues" evidence="1">
    <location>
        <begin position="1"/>
        <end position="14"/>
    </location>
</feature>
<evidence type="ECO:0000256" key="1">
    <source>
        <dbReference type="SAM" id="MobiDB-lite"/>
    </source>
</evidence>
<feature type="compositionally biased region" description="Low complexity" evidence="1">
    <location>
        <begin position="15"/>
        <end position="32"/>
    </location>
</feature>
<dbReference type="AlphaFoldDB" id="A0A0A8Z321"/>